<dbReference type="Pfam" id="PF02113">
    <property type="entry name" value="Peptidase_S13"/>
    <property type="match status" value="2"/>
</dbReference>
<reference evidence="3" key="1">
    <citation type="submission" date="2021-06" db="EMBL/GenBank/DDBJ databases">
        <title>Novel species in genus Arthrobacter.</title>
        <authorList>
            <person name="Zhang G."/>
        </authorList>
    </citation>
    <scope>NUCLEOTIDE SEQUENCE</scope>
    <source>
        <strain evidence="3">Zg-ZUI122</strain>
    </source>
</reference>
<gene>
    <name evidence="3" type="primary">dacB</name>
    <name evidence="3" type="ORF">KG104_00435</name>
</gene>
<dbReference type="GO" id="GO:0000270">
    <property type="term" value="P:peptidoglycan metabolic process"/>
    <property type="evidence" value="ECO:0007669"/>
    <property type="project" value="TreeGrafter"/>
</dbReference>
<dbReference type="AlphaFoldDB" id="A0A975S5U2"/>
<dbReference type="RefSeq" id="WP_207348112.1">
    <property type="nucleotide sequence ID" value="NZ_CP076456.1"/>
</dbReference>
<comment type="similarity">
    <text evidence="1">Belongs to the peptidase S13 family.</text>
</comment>
<dbReference type="Gene3D" id="3.50.80.20">
    <property type="entry name" value="D-Ala-D-Ala carboxypeptidase C, peptidase S13"/>
    <property type="match status" value="1"/>
</dbReference>
<evidence type="ECO:0000313" key="4">
    <source>
        <dbReference type="Proteomes" id="UP000680588"/>
    </source>
</evidence>
<keyword evidence="2 3" id="KW-0378">Hydrolase</keyword>
<dbReference type="GO" id="GO:0006508">
    <property type="term" value="P:proteolysis"/>
    <property type="evidence" value="ECO:0007669"/>
    <property type="project" value="InterPro"/>
</dbReference>
<keyword evidence="3" id="KW-0121">Carboxypeptidase</keyword>
<keyword evidence="4" id="KW-1185">Reference proteome</keyword>
<dbReference type="GO" id="GO:0009002">
    <property type="term" value="F:serine-type D-Ala-D-Ala carboxypeptidase activity"/>
    <property type="evidence" value="ECO:0007669"/>
    <property type="project" value="UniProtKB-EC"/>
</dbReference>
<dbReference type="SUPFAM" id="SSF56601">
    <property type="entry name" value="beta-lactamase/transpeptidase-like"/>
    <property type="match status" value="1"/>
</dbReference>
<keyword evidence="3" id="KW-0645">Protease</keyword>
<dbReference type="KEGG" id="asun:KG104_00435"/>
<accession>A0A975S5U2</accession>
<dbReference type="Proteomes" id="UP000680588">
    <property type="component" value="Chromosome"/>
</dbReference>
<dbReference type="NCBIfam" id="TIGR00666">
    <property type="entry name" value="PBP4"/>
    <property type="match status" value="1"/>
</dbReference>
<dbReference type="EC" id="3.4.16.4" evidence="3"/>
<evidence type="ECO:0000256" key="2">
    <source>
        <dbReference type="ARBA" id="ARBA00022801"/>
    </source>
</evidence>
<dbReference type="InterPro" id="IPR012338">
    <property type="entry name" value="Beta-lactam/transpept-like"/>
</dbReference>
<organism evidence="3 4">
    <name type="scientific">Arthrobacter sunyaminii</name>
    <dbReference type="NCBI Taxonomy" id="2816859"/>
    <lineage>
        <taxon>Bacteria</taxon>
        <taxon>Bacillati</taxon>
        <taxon>Actinomycetota</taxon>
        <taxon>Actinomycetes</taxon>
        <taxon>Micrococcales</taxon>
        <taxon>Micrococcaceae</taxon>
        <taxon>Arthrobacter</taxon>
    </lineage>
</organism>
<dbReference type="PANTHER" id="PTHR30023:SF0">
    <property type="entry name" value="PENICILLIN-SENSITIVE CARBOXYPEPTIDASE A"/>
    <property type="match status" value="1"/>
</dbReference>
<dbReference type="InterPro" id="IPR000667">
    <property type="entry name" value="Peptidase_S13"/>
</dbReference>
<evidence type="ECO:0000256" key="1">
    <source>
        <dbReference type="ARBA" id="ARBA00006096"/>
    </source>
</evidence>
<name>A0A975S5U2_9MICC</name>
<dbReference type="Gene3D" id="3.40.710.10">
    <property type="entry name" value="DD-peptidase/beta-lactamase superfamily"/>
    <property type="match status" value="2"/>
</dbReference>
<dbReference type="PANTHER" id="PTHR30023">
    <property type="entry name" value="D-ALANYL-D-ALANINE CARBOXYPEPTIDASE"/>
    <property type="match status" value="1"/>
</dbReference>
<evidence type="ECO:0000313" key="3">
    <source>
        <dbReference type="EMBL" id="QWQ36357.1"/>
    </source>
</evidence>
<sequence>MGRVFSGLLLTLVMAVLVVPLCLYAGPPVLAALAREQPQRQLVVPAHQQAPGALSSGRAEFPVPANLGAPLPDRQALGDLLDAELVVPGSGEFHGAVLDARTGDILYDLDGDAAATPASSLKVLTAAAALSVLGSDTRFETSVYEGGTPETVVLAGGGDVLLGTGESDETAVVGHAGLQTLAEETAAALSGREVSGTISIQVDDSLFTGDTLSPAWNEEDVEAGEAAALYPLAVNSAWAVEGQQYGSRVDDAALAAGDAFAAALETAAAGYGFKVDPQVTRGTAGDDADRLAAVTSAPVSEQVTQMLLISDNYLAETLGRMTALKTGGEGSFDGAAAAVKAAVSGLGVNTSGMVLADVSGLGSGTEISALQLASTVQAALTSSDNSVRDLPYALPVAGLSGTLASRFTEDASTAPVGGDGLPEETPAAGLVRAKTGTLFAATSLTGFVTDADGRLLSFAFVANGLEDNTAQAREAVDAAAAVLAGCGCR</sequence>
<dbReference type="EMBL" id="CP076456">
    <property type="protein sequence ID" value="QWQ36357.1"/>
    <property type="molecule type" value="Genomic_DNA"/>
</dbReference>
<proteinExistence type="inferred from homology"/>
<protein>
    <submittedName>
        <fullName evidence="3">D-alanyl-D-alanine carboxypeptidase/D-alanyl-D-alanine-endopeptidase</fullName>
        <ecNumber evidence="3">3.4.16.4</ecNumber>
    </submittedName>
</protein>
<dbReference type="PRINTS" id="PR00922">
    <property type="entry name" value="DADACBPTASE3"/>
</dbReference>